<dbReference type="AlphaFoldDB" id="A0A481YHA2"/>
<keyword evidence="7" id="KW-1185">Reference proteome</keyword>
<feature type="coiled-coil region" evidence="1">
    <location>
        <begin position="119"/>
        <end position="157"/>
    </location>
</feature>
<dbReference type="EMBL" id="CP036962">
    <property type="protein sequence ID" value="QBK65283.1"/>
    <property type="molecule type" value="Genomic_DNA"/>
</dbReference>
<dbReference type="RefSeq" id="WP_099497228.1">
    <property type="nucleotide sequence ID" value="NZ_CP024339.2"/>
</dbReference>
<evidence type="ECO:0000256" key="1">
    <source>
        <dbReference type="SAM" id="Coils"/>
    </source>
</evidence>
<dbReference type="EMBL" id="CP036779">
    <property type="protein sequence ID" value="QBK64003.1"/>
    <property type="molecule type" value="Genomic_DNA"/>
</dbReference>
<geneLocation type="plasmid" evidence="5">
    <name>unnamed</name>
</geneLocation>
<name>A0A481YHA2_9SPIR</name>
<proteinExistence type="predicted"/>
<gene>
    <name evidence="2" type="ORF">CNO13_05825</name>
    <name evidence="3" type="ORF">EZU67_06340</name>
    <name evidence="4" type="ORF">EZU68_06415</name>
    <name evidence="5" type="ORF">EZU69_06335</name>
    <name evidence="6" type="ORF">EZU71_04885</name>
</gene>
<evidence type="ECO:0000313" key="3">
    <source>
        <dbReference type="EMBL" id="QBK62749.1"/>
    </source>
</evidence>
<evidence type="ECO:0000313" key="4">
    <source>
        <dbReference type="EMBL" id="QBK64003.1"/>
    </source>
</evidence>
<accession>A0A481YHA2</accession>
<keyword evidence="5" id="KW-0614">Plasmid</keyword>
<reference evidence="5" key="1">
    <citation type="submission" date="2019-03" db="EMBL/GenBank/DDBJ databases">
        <title>Whole genome sequencing of Borrelia miyamotoi strains isolated at the Russian territory.</title>
        <authorList>
            <person name="Kuleshov K.V."/>
            <person name="Platonov A.E."/>
            <person name="Goptar I.A."/>
            <person name="Shipulin G.A."/>
            <person name="Markelov M.L."/>
            <person name="Koetsveld J."/>
            <person name="Kolyasnikova N.M."/>
            <person name="Sarksyan D.S."/>
            <person name="Toporkova M.G."/>
            <person name="Hovius J.W."/>
        </authorList>
    </citation>
    <scope>NUCLEOTIDE SEQUENCE</scope>
    <source>
        <strain evidence="2 7">Yekat-1</strain>
        <strain evidence="6">Yekat-18</strain>
        <strain evidence="5">Yekat-21</strain>
        <strain evidence="4">Yekat-31</strain>
        <strain evidence="3">Yekat-76</strain>
        <plasmid evidence="2 7">pYekat-1-lp29-2-2</plasmid>
        <plasmid evidence="5">unnamed</plasmid>
    </source>
</reference>
<organism evidence="5">
    <name type="scientific">Borrelia miyamotoi</name>
    <dbReference type="NCBI Taxonomy" id="47466"/>
    <lineage>
        <taxon>Bacteria</taxon>
        <taxon>Pseudomonadati</taxon>
        <taxon>Spirochaetota</taxon>
        <taxon>Spirochaetia</taxon>
        <taxon>Spirochaetales</taxon>
        <taxon>Borreliaceae</taxon>
        <taxon>Borrelia</taxon>
    </lineage>
</organism>
<evidence type="ECO:0000313" key="7">
    <source>
        <dbReference type="Proteomes" id="UP000230633"/>
    </source>
</evidence>
<dbReference type="EMBL" id="CP024339">
    <property type="protein sequence ID" value="ATQ16670.1"/>
    <property type="molecule type" value="Genomic_DNA"/>
</dbReference>
<dbReference type="EMBL" id="CP036609">
    <property type="protein sequence ID" value="QBK62749.1"/>
    <property type="molecule type" value="Genomic_DNA"/>
</dbReference>
<sequence>MLKVGEIQLYKVGEIVKILNEKFNYKTNSQIICRKAAMLNAYVTYNDIRYIPADVISHLTKNIRQREIKTYIQTTIESQLASINKELSIYDKKYKIPPITAIKRIKTQNANTTTIVKAVLQLTEEIKNIKEQTQEEINNKNKEILILKKEIQNIKEKTQENIQIKLLKEVKAKLNNLNNLIYKDSKNNHSIKWKQNT</sequence>
<evidence type="ECO:0000313" key="5">
    <source>
        <dbReference type="EMBL" id="QBK65283.1"/>
    </source>
</evidence>
<evidence type="ECO:0000313" key="2">
    <source>
        <dbReference type="EMBL" id="ATQ16670.1"/>
    </source>
</evidence>
<protein>
    <submittedName>
        <fullName evidence="5">Uncharacterized protein</fullName>
    </submittedName>
</protein>
<geneLocation type="plasmid" evidence="2 7">
    <name>pYekat-1-lp29-2-2</name>
</geneLocation>
<dbReference type="Proteomes" id="UP000230633">
    <property type="component" value="Plasmid pYekat-1-lp29-2-2"/>
</dbReference>
<keyword evidence="1" id="KW-0175">Coiled coil</keyword>
<evidence type="ECO:0000313" key="6">
    <source>
        <dbReference type="EMBL" id="QBL99216.1"/>
    </source>
</evidence>
<dbReference type="EMBL" id="CP037474">
    <property type="protein sequence ID" value="QBL99216.1"/>
    <property type="molecule type" value="Genomic_DNA"/>
</dbReference>